<accession>A0A5M3YT13</accession>
<feature type="region of interest" description="Disordered" evidence="1">
    <location>
        <begin position="132"/>
        <end position="175"/>
    </location>
</feature>
<feature type="compositionally biased region" description="Polar residues" evidence="1">
    <location>
        <begin position="35"/>
        <end position="55"/>
    </location>
</feature>
<keyword evidence="2" id="KW-0472">Membrane</keyword>
<comment type="caution">
    <text evidence="3">The sequence shown here is derived from an EMBL/GenBank/DDBJ whole genome shotgun (WGS) entry which is preliminary data.</text>
</comment>
<dbReference type="AlphaFoldDB" id="A0A5M3YT13"/>
<organism evidence="3 4">
    <name type="scientific">Aspergillus terreus</name>
    <dbReference type="NCBI Taxonomy" id="33178"/>
    <lineage>
        <taxon>Eukaryota</taxon>
        <taxon>Fungi</taxon>
        <taxon>Dikarya</taxon>
        <taxon>Ascomycota</taxon>
        <taxon>Pezizomycotina</taxon>
        <taxon>Eurotiomycetes</taxon>
        <taxon>Eurotiomycetidae</taxon>
        <taxon>Eurotiales</taxon>
        <taxon>Aspergillaceae</taxon>
        <taxon>Aspergillus</taxon>
        <taxon>Aspergillus subgen. Circumdati</taxon>
    </lineage>
</organism>
<feature type="region of interest" description="Disordered" evidence="1">
    <location>
        <begin position="26"/>
        <end position="63"/>
    </location>
</feature>
<reference evidence="3 4" key="1">
    <citation type="submission" date="2020-01" db="EMBL/GenBank/DDBJ databases">
        <title>Aspergillus terreus IFO 6365 whole genome shotgun sequence.</title>
        <authorList>
            <person name="Kanamasa S."/>
            <person name="Takahashi H."/>
        </authorList>
    </citation>
    <scope>NUCLEOTIDE SEQUENCE [LARGE SCALE GENOMIC DNA]</scope>
    <source>
        <strain evidence="3 4">IFO 6365</strain>
    </source>
</reference>
<keyword evidence="4" id="KW-1185">Reference proteome</keyword>
<dbReference type="Proteomes" id="UP000452235">
    <property type="component" value="Unassembled WGS sequence"/>
</dbReference>
<name>A0A5M3YT13_ASPTE</name>
<feature type="compositionally biased region" description="Basic and acidic residues" evidence="1">
    <location>
        <begin position="132"/>
        <end position="147"/>
    </location>
</feature>
<evidence type="ECO:0000313" key="4">
    <source>
        <dbReference type="Proteomes" id="UP000452235"/>
    </source>
</evidence>
<gene>
    <name evidence="3" type="ORF">ATEIFO6365_0003036800</name>
</gene>
<evidence type="ECO:0000256" key="2">
    <source>
        <dbReference type="SAM" id="Phobius"/>
    </source>
</evidence>
<evidence type="ECO:0000313" key="3">
    <source>
        <dbReference type="EMBL" id="GFF14302.1"/>
    </source>
</evidence>
<feature type="transmembrane region" description="Helical" evidence="2">
    <location>
        <begin position="294"/>
        <end position="313"/>
    </location>
</feature>
<dbReference type="VEuPathDB" id="FungiDB:ATEG_00369"/>
<proteinExistence type="predicted"/>
<keyword evidence="2" id="KW-1133">Transmembrane helix</keyword>
<dbReference type="OrthoDB" id="5360701at2759"/>
<dbReference type="EMBL" id="BLJY01000003">
    <property type="protein sequence ID" value="GFF14302.1"/>
    <property type="molecule type" value="Genomic_DNA"/>
</dbReference>
<sequence>MKGIALRPRPRSPQALVCQFCRLSGTQTPPPRLQTARSYSSTTTPLNRKTQTGQWRSKKDLKSPWNYTSQISKRFSSTVSDPAPPTEAEETLRQIAHDSTELRSVDAVPSNEAVVQLLHRCQELAEALVLPEPEKAKQSSSEGKGENEISSILDLEEKNNGKKRSKSLRNPHPQLANSLSREAYDLLTDPKVFISPEALACYTKIQTLLKRAEQFPEIFHLYANKPVPEEDSSPVKYHKANPKSVNSAVPTELANMALDVAIEQRNLPLVLEIIDNTFCAPAFHRAKIFKKASVPLGGLATAPAACYVIASWASSLQNTMDPSMATGIAFAASLAYVGGVSSVGLLAITTANDHMERVVWLPGIPLRHRWLREEERAALDRVAIAWGFKDPYMRGEEEGEEWESLREFIGLRGMILDKTDLMHGMQ</sequence>
<evidence type="ECO:0000256" key="1">
    <source>
        <dbReference type="SAM" id="MobiDB-lite"/>
    </source>
</evidence>
<feature type="transmembrane region" description="Helical" evidence="2">
    <location>
        <begin position="325"/>
        <end position="348"/>
    </location>
</feature>
<protein>
    <submittedName>
        <fullName evidence="3">Uncharacterized protein</fullName>
    </submittedName>
</protein>
<keyword evidence="2" id="KW-0812">Transmembrane</keyword>